<reference evidence="1 3" key="2">
    <citation type="journal article" date="2018" name="Plant J.">
        <title>The Physcomitrella patens chromosome-scale assembly reveals moss genome structure and evolution.</title>
        <authorList>
            <person name="Lang D."/>
            <person name="Ullrich K.K."/>
            <person name="Murat F."/>
            <person name="Fuchs J."/>
            <person name="Jenkins J."/>
            <person name="Haas F.B."/>
            <person name="Piednoel M."/>
            <person name="Gundlach H."/>
            <person name="Van Bel M."/>
            <person name="Meyberg R."/>
            <person name="Vives C."/>
            <person name="Morata J."/>
            <person name="Symeonidi A."/>
            <person name="Hiss M."/>
            <person name="Muchero W."/>
            <person name="Kamisugi Y."/>
            <person name="Saleh O."/>
            <person name="Blanc G."/>
            <person name="Decker E.L."/>
            <person name="van Gessel N."/>
            <person name="Grimwood J."/>
            <person name="Hayes R.D."/>
            <person name="Graham S.W."/>
            <person name="Gunter L.E."/>
            <person name="McDaniel S.F."/>
            <person name="Hoernstein S.N.W."/>
            <person name="Larsson A."/>
            <person name="Li F.W."/>
            <person name="Perroud P.F."/>
            <person name="Phillips J."/>
            <person name="Ranjan P."/>
            <person name="Rokshar D.S."/>
            <person name="Rothfels C.J."/>
            <person name="Schneider L."/>
            <person name="Shu S."/>
            <person name="Stevenson D.W."/>
            <person name="Thummler F."/>
            <person name="Tillich M."/>
            <person name="Villarreal Aguilar J.C."/>
            <person name="Widiez T."/>
            <person name="Wong G.K."/>
            <person name="Wymore A."/>
            <person name="Zhang Y."/>
            <person name="Zimmer A.D."/>
            <person name="Quatrano R.S."/>
            <person name="Mayer K.F.X."/>
            <person name="Goodstein D."/>
            <person name="Casacuberta J.M."/>
            <person name="Vandepoele K."/>
            <person name="Reski R."/>
            <person name="Cuming A.C."/>
            <person name="Tuskan G.A."/>
            <person name="Maumus F."/>
            <person name="Salse J."/>
            <person name="Schmutz J."/>
            <person name="Rensing S.A."/>
        </authorList>
    </citation>
    <scope>NUCLEOTIDE SEQUENCE [LARGE SCALE GENOMIC DNA]</scope>
    <source>
        <strain evidence="2 3">cv. Gransden 2004</strain>
    </source>
</reference>
<evidence type="ECO:0000313" key="1">
    <source>
        <dbReference type="EMBL" id="PNR46486.1"/>
    </source>
</evidence>
<dbReference type="Gramene" id="Pp3c10_8389V3.1">
    <property type="protein sequence ID" value="PAC:32902140.CDS.1"/>
    <property type="gene ID" value="Pp3c10_8389"/>
</dbReference>
<sequence length="124" mass="13523">MHPCVKKNGIDLGIEFDIVQCSGLFLQSASTNYGTQTRFLKSSFKVTGEGHNLRVSRISSLLKCVAKSELGASTLTKAVLSITSPDDQNRYHTLFAAQFRKAGLVGCDDDTTQLFACQHLAHCI</sequence>
<reference evidence="2" key="3">
    <citation type="submission" date="2020-12" db="UniProtKB">
        <authorList>
            <consortium name="EnsemblPlants"/>
        </authorList>
    </citation>
    <scope>IDENTIFICATION</scope>
</reference>
<organism evidence="1">
    <name type="scientific">Physcomitrium patens</name>
    <name type="common">Spreading-leaved earth moss</name>
    <name type="synonym">Physcomitrella patens</name>
    <dbReference type="NCBI Taxonomy" id="3218"/>
    <lineage>
        <taxon>Eukaryota</taxon>
        <taxon>Viridiplantae</taxon>
        <taxon>Streptophyta</taxon>
        <taxon>Embryophyta</taxon>
        <taxon>Bryophyta</taxon>
        <taxon>Bryophytina</taxon>
        <taxon>Bryopsida</taxon>
        <taxon>Funariidae</taxon>
        <taxon>Funariales</taxon>
        <taxon>Funariaceae</taxon>
        <taxon>Physcomitrium</taxon>
    </lineage>
</organism>
<name>A0A2K1JY78_PHYPA</name>
<keyword evidence="3" id="KW-1185">Reference proteome</keyword>
<reference evidence="1 3" key="1">
    <citation type="journal article" date="2008" name="Science">
        <title>The Physcomitrella genome reveals evolutionary insights into the conquest of land by plants.</title>
        <authorList>
            <person name="Rensing S."/>
            <person name="Lang D."/>
            <person name="Zimmer A."/>
            <person name="Terry A."/>
            <person name="Salamov A."/>
            <person name="Shapiro H."/>
            <person name="Nishiyama T."/>
            <person name="Perroud P.-F."/>
            <person name="Lindquist E."/>
            <person name="Kamisugi Y."/>
            <person name="Tanahashi T."/>
            <person name="Sakakibara K."/>
            <person name="Fujita T."/>
            <person name="Oishi K."/>
            <person name="Shin-I T."/>
            <person name="Kuroki Y."/>
            <person name="Toyoda A."/>
            <person name="Suzuki Y."/>
            <person name="Hashimoto A."/>
            <person name="Yamaguchi K."/>
            <person name="Sugano A."/>
            <person name="Kohara Y."/>
            <person name="Fujiyama A."/>
            <person name="Anterola A."/>
            <person name="Aoki S."/>
            <person name="Ashton N."/>
            <person name="Barbazuk W.B."/>
            <person name="Barker E."/>
            <person name="Bennetzen J."/>
            <person name="Bezanilla M."/>
            <person name="Blankenship R."/>
            <person name="Cho S.H."/>
            <person name="Dutcher S."/>
            <person name="Estelle M."/>
            <person name="Fawcett J.A."/>
            <person name="Gundlach H."/>
            <person name="Hanada K."/>
            <person name="Heyl A."/>
            <person name="Hicks K.A."/>
            <person name="Hugh J."/>
            <person name="Lohr M."/>
            <person name="Mayer K."/>
            <person name="Melkozernov A."/>
            <person name="Murata T."/>
            <person name="Nelson D."/>
            <person name="Pils B."/>
            <person name="Prigge M."/>
            <person name="Reiss B."/>
            <person name="Renner T."/>
            <person name="Rombauts S."/>
            <person name="Rushton P."/>
            <person name="Sanderfoot A."/>
            <person name="Schween G."/>
            <person name="Shiu S.-H."/>
            <person name="Stueber K."/>
            <person name="Theodoulou F.L."/>
            <person name="Tu H."/>
            <person name="Van de Peer Y."/>
            <person name="Verrier P.J."/>
            <person name="Waters E."/>
            <person name="Wood A."/>
            <person name="Yang L."/>
            <person name="Cove D."/>
            <person name="Cuming A."/>
            <person name="Hasebe M."/>
            <person name="Lucas S."/>
            <person name="Mishler D.B."/>
            <person name="Reski R."/>
            <person name="Grigoriev I."/>
            <person name="Quatrano R.S."/>
            <person name="Boore J.L."/>
        </authorList>
    </citation>
    <scope>NUCLEOTIDE SEQUENCE [LARGE SCALE GENOMIC DNA]</scope>
    <source>
        <strain evidence="2 3">cv. Gransden 2004</strain>
    </source>
</reference>
<accession>A0A2K1JY78</accession>
<evidence type="ECO:0000313" key="3">
    <source>
        <dbReference type="Proteomes" id="UP000006727"/>
    </source>
</evidence>
<proteinExistence type="predicted"/>
<evidence type="ECO:0000313" key="2">
    <source>
        <dbReference type="EnsemblPlants" id="PAC:32902140.CDS.1"/>
    </source>
</evidence>
<dbReference type="Proteomes" id="UP000006727">
    <property type="component" value="Chromosome 10"/>
</dbReference>
<protein>
    <submittedName>
        <fullName evidence="1 2">Uncharacterized protein</fullName>
    </submittedName>
</protein>
<dbReference type="AlphaFoldDB" id="A0A2K1JY78"/>
<dbReference type="EnsemblPlants" id="Pp3c10_8389V3.1">
    <property type="protein sequence ID" value="PAC:32902140.CDS.1"/>
    <property type="gene ID" value="Pp3c10_8389"/>
</dbReference>
<dbReference type="EMBL" id="ABEU02000010">
    <property type="protein sequence ID" value="PNR46486.1"/>
    <property type="molecule type" value="Genomic_DNA"/>
</dbReference>
<gene>
    <name evidence="1" type="ORF">PHYPA_013605</name>
</gene>
<dbReference type="InParanoid" id="A0A2K1JY78"/>